<evidence type="ECO:0000313" key="6">
    <source>
        <dbReference type="Proteomes" id="UP001064087"/>
    </source>
</evidence>
<dbReference type="PROSITE" id="PS01124">
    <property type="entry name" value="HTH_ARAC_FAMILY_2"/>
    <property type="match status" value="1"/>
</dbReference>
<dbReference type="Pfam" id="PF12833">
    <property type="entry name" value="HTH_18"/>
    <property type="match status" value="1"/>
</dbReference>
<keyword evidence="6" id="KW-1185">Reference proteome</keyword>
<organism evidence="5 6">
    <name type="scientific">Roseovarius pelagicus</name>
    <dbReference type="NCBI Taxonomy" id="2980108"/>
    <lineage>
        <taxon>Bacteria</taxon>
        <taxon>Pseudomonadati</taxon>
        <taxon>Pseudomonadota</taxon>
        <taxon>Alphaproteobacteria</taxon>
        <taxon>Rhodobacterales</taxon>
        <taxon>Roseobacteraceae</taxon>
        <taxon>Roseovarius</taxon>
    </lineage>
</organism>
<dbReference type="InterPro" id="IPR029062">
    <property type="entry name" value="Class_I_gatase-like"/>
</dbReference>
<name>A0ABY6D939_9RHOB</name>
<dbReference type="InterPro" id="IPR009057">
    <property type="entry name" value="Homeodomain-like_sf"/>
</dbReference>
<dbReference type="Gene3D" id="3.40.50.880">
    <property type="match status" value="1"/>
</dbReference>
<gene>
    <name evidence="5" type="ORF">N7U68_11160</name>
</gene>
<reference evidence="5" key="1">
    <citation type="submission" date="2022-10" db="EMBL/GenBank/DDBJ databases">
        <title>Roseovarius pelagicus sp. nov., isolated from Arctic seawater.</title>
        <authorList>
            <person name="Hong Y.W."/>
            <person name="Hwang C.Y."/>
        </authorList>
    </citation>
    <scope>NUCLEOTIDE SEQUENCE</scope>
    <source>
        <strain evidence="5">HL-MP18</strain>
    </source>
</reference>
<dbReference type="InterPro" id="IPR018060">
    <property type="entry name" value="HTH_AraC"/>
</dbReference>
<dbReference type="PANTHER" id="PTHR43130:SF3">
    <property type="entry name" value="HTH-TYPE TRANSCRIPTIONAL REGULATOR RV1931C"/>
    <property type="match status" value="1"/>
</dbReference>
<keyword evidence="2" id="KW-0238">DNA-binding</keyword>
<dbReference type="Pfam" id="PF01965">
    <property type="entry name" value="DJ-1_PfpI"/>
    <property type="match status" value="1"/>
</dbReference>
<dbReference type="PROSITE" id="PS00041">
    <property type="entry name" value="HTH_ARAC_FAMILY_1"/>
    <property type="match status" value="1"/>
</dbReference>
<protein>
    <submittedName>
        <fullName evidence="5">GlxA family transcriptional regulator</fullName>
    </submittedName>
</protein>
<dbReference type="InterPro" id="IPR052158">
    <property type="entry name" value="INH-QAR"/>
</dbReference>
<keyword evidence="1" id="KW-0805">Transcription regulation</keyword>
<dbReference type="Proteomes" id="UP001064087">
    <property type="component" value="Chromosome"/>
</dbReference>
<keyword evidence="3" id="KW-0804">Transcription</keyword>
<dbReference type="CDD" id="cd03136">
    <property type="entry name" value="GATase1_AraC_ArgR_like"/>
    <property type="match status" value="1"/>
</dbReference>
<dbReference type="RefSeq" id="WP_263046843.1">
    <property type="nucleotide sequence ID" value="NZ_CP106738.1"/>
</dbReference>
<evidence type="ECO:0000256" key="1">
    <source>
        <dbReference type="ARBA" id="ARBA00023015"/>
    </source>
</evidence>
<sequence>MDADHKPKRYVFLLLPGFSPLGMTCAQEALALANRFAEGRQFYDWLLLSEDGGPVTAWNGLQVSVQAGLIDLDRRDTLIVCAGVDAGAGSTRKVLGWLRRETRKGMDYGSISSGSYTLALAGLLAGRRATTHWEYASAMAENFPNIDLQDVIYTVDGRVFSCAGSAASMDLILERIGTDYGAELATWVADQMIYPAPRPNSQAQRGFLANQLGIRHRNLVLAIDIMQSNTEDPLPPAEIARAAGTSTRQLERHFSRYLGTSPNRYYLQLRLEKARSLLAQTDLPLTEISLLCGFKAPSHFSKAYRKAYGVPPSRDTGGATLLVSRK</sequence>
<dbReference type="SMART" id="SM00342">
    <property type="entry name" value="HTH_ARAC"/>
    <property type="match status" value="1"/>
</dbReference>
<dbReference type="Gene3D" id="1.10.10.60">
    <property type="entry name" value="Homeodomain-like"/>
    <property type="match status" value="1"/>
</dbReference>
<dbReference type="InterPro" id="IPR002818">
    <property type="entry name" value="DJ-1/PfpI"/>
</dbReference>
<evidence type="ECO:0000259" key="4">
    <source>
        <dbReference type="PROSITE" id="PS01124"/>
    </source>
</evidence>
<dbReference type="PANTHER" id="PTHR43130">
    <property type="entry name" value="ARAC-FAMILY TRANSCRIPTIONAL REGULATOR"/>
    <property type="match status" value="1"/>
</dbReference>
<dbReference type="SUPFAM" id="SSF46689">
    <property type="entry name" value="Homeodomain-like"/>
    <property type="match status" value="2"/>
</dbReference>
<proteinExistence type="predicted"/>
<dbReference type="SUPFAM" id="SSF52317">
    <property type="entry name" value="Class I glutamine amidotransferase-like"/>
    <property type="match status" value="1"/>
</dbReference>
<dbReference type="EMBL" id="CP106738">
    <property type="protein sequence ID" value="UXX81693.1"/>
    <property type="molecule type" value="Genomic_DNA"/>
</dbReference>
<accession>A0ABY6D939</accession>
<dbReference type="InterPro" id="IPR018062">
    <property type="entry name" value="HTH_AraC-typ_CS"/>
</dbReference>
<feature type="domain" description="HTH araC/xylS-type" evidence="4">
    <location>
        <begin position="220"/>
        <end position="318"/>
    </location>
</feature>
<evidence type="ECO:0000313" key="5">
    <source>
        <dbReference type="EMBL" id="UXX81693.1"/>
    </source>
</evidence>
<evidence type="ECO:0000256" key="2">
    <source>
        <dbReference type="ARBA" id="ARBA00023125"/>
    </source>
</evidence>
<evidence type="ECO:0000256" key="3">
    <source>
        <dbReference type="ARBA" id="ARBA00023163"/>
    </source>
</evidence>